<dbReference type="Proteomes" id="UP000218334">
    <property type="component" value="Unassembled WGS sequence"/>
</dbReference>
<evidence type="ECO:0000313" key="2">
    <source>
        <dbReference type="Proteomes" id="UP000218334"/>
    </source>
</evidence>
<sequence>MDVRKECAGRTGPVCGRGVGSGVPTYGENMLGLCGKRRTRLWESERAKTIAERDGLWLCQGMILGDMSIRVQQRCDVGAWSLELGETSRFLVVVDYDWCGFPGSIFKTGRDTTTSE</sequence>
<keyword evidence="2" id="KW-1185">Reference proteome</keyword>
<protein>
    <submittedName>
        <fullName evidence="1">Uncharacterized protein</fullName>
    </submittedName>
</protein>
<dbReference type="EMBL" id="KZ293440">
    <property type="protein sequence ID" value="PBK66599.1"/>
    <property type="molecule type" value="Genomic_DNA"/>
</dbReference>
<dbReference type="AlphaFoldDB" id="A0A2H3B6R2"/>
<accession>A0A2H3B6R2</accession>
<gene>
    <name evidence="1" type="ORF">ARMSODRAFT_351536</name>
</gene>
<organism evidence="1 2">
    <name type="scientific">Armillaria solidipes</name>
    <dbReference type="NCBI Taxonomy" id="1076256"/>
    <lineage>
        <taxon>Eukaryota</taxon>
        <taxon>Fungi</taxon>
        <taxon>Dikarya</taxon>
        <taxon>Basidiomycota</taxon>
        <taxon>Agaricomycotina</taxon>
        <taxon>Agaricomycetes</taxon>
        <taxon>Agaricomycetidae</taxon>
        <taxon>Agaricales</taxon>
        <taxon>Marasmiineae</taxon>
        <taxon>Physalacriaceae</taxon>
        <taxon>Armillaria</taxon>
    </lineage>
</organism>
<evidence type="ECO:0000313" key="1">
    <source>
        <dbReference type="EMBL" id="PBK66599.1"/>
    </source>
</evidence>
<reference evidence="2" key="1">
    <citation type="journal article" date="2017" name="Nat. Ecol. Evol.">
        <title>Genome expansion and lineage-specific genetic innovations in the forest pathogenic fungi Armillaria.</title>
        <authorList>
            <person name="Sipos G."/>
            <person name="Prasanna A.N."/>
            <person name="Walter M.C."/>
            <person name="O'Connor E."/>
            <person name="Balint B."/>
            <person name="Krizsan K."/>
            <person name="Kiss B."/>
            <person name="Hess J."/>
            <person name="Varga T."/>
            <person name="Slot J."/>
            <person name="Riley R."/>
            <person name="Boka B."/>
            <person name="Rigling D."/>
            <person name="Barry K."/>
            <person name="Lee J."/>
            <person name="Mihaltcheva S."/>
            <person name="LaButti K."/>
            <person name="Lipzen A."/>
            <person name="Waldron R."/>
            <person name="Moloney N.M."/>
            <person name="Sperisen C."/>
            <person name="Kredics L."/>
            <person name="Vagvoelgyi C."/>
            <person name="Patrignani A."/>
            <person name="Fitzpatrick D."/>
            <person name="Nagy I."/>
            <person name="Doyle S."/>
            <person name="Anderson J.B."/>
            <person name="Grigoriev I.V."/>
            <person name="Gueldener U."/>
            <person name="Muensterkoetter M."/>
            <person name="Nagy L.G."/>
        </authorList>
    </citation>
    <scope>NUCLEOTIDE SEQUENCE [LARGE SCALE GENOMIC DNA]</scope>
    <source>
        <strain evidence="2">28-4</strain>
    </source>
</reference>
<proteinExistence type="predicted"/>
<name>A0A2H3B6R2_9AGAR</name>